<accession>A0A7W6CY43</accession>
<proteinExistence type="predicted"/>
<dbReference type="Proteomes" id="UP000582090">
    <property type="component" value="Unassembled WGS sequence"/>
</dbReference>
<name>A0A7W6CY43_9HYPH</name>
<dbReference type="AlphaFoldDB" id="A0A7W6CY43"/>
<keyword evidence="2" id="KW-1185">Reference proteome</keyword>
<reference evidence="1 2" key="1">
    <citation type="submission" date="2020-08" db="EMBL/GenBank/DDBJ databases">
        <title>Genomic Encyclopedia of Type Strains, Phase IV (KMG-IV): sequencing the most valuable type-strain genomes for metagenomic binning, comparative biology and taxonomic classification.</title>
        <authorList>
            <person name="Goeker M."/>
        </authorList>
    </citation>
    <scope>NUCLEOTIDE SEQUENCE [LARGE SCALE GENOMIC DNA]</scope>
    <source>
        <strain evidence="1 2">DSM 26575</strain>
    </source>
</reference>
<evidence type="ECO:0000313" key="2">
    <source>
        <dbReference type="Proteomes" id="UP000582090"/>
    </source>
</evidence>
<organism evidence="1 2">
    <name type="scientific">Rhizobium metallidurans</name>
    <dbReference type="NCBI Taxonomy" id="1265931"/>
    <lineage>
        <taxon>Bacteria</taxon>
        <taxon>Pseudomonadati</taxon>
        <taxon>Pseudomonadota</taxon>
        <taxon>Alphaproteobacteria</taxon>
        <taxon>Hyphomicrobiales</taxon>
        <taxon>Rhizobiaceae</taxon>
        <taxon>Rhizobium/Agrobacterium group</taxon>
        <taxon>Rhizobium</taxon>
    </lineage>
</organism>
<evidence type="ECO:0000313" key="1">
    <source>
        <dbReference type="EMBL" id="MBB3965840.1"/>
    </source>
</evidence>
<dbReference type="EMBL" id="JACIDW010000012">
    <property type="protein sequence ID" value="MBB3965840.1"/>
    <property type="molecule type" value="Genomic_DNA"/>
</dbReference>
<sequence>MAHEETADCCGQLGQKFCEILFSTRSKQLKSNFAKILGETYPFRGWPLKQAVVYTSDIKREWFGATEGRDNPWLPGPALRNIGHAPREHFAAVRVNVMPSPCRSCCAR</sequence>
<gene>
    <name evidence="1" type="ORF">GGQ67_003519</name>
</gene>
<protein>
    <submittedName>
        <fullName evidence="1">Uncharacterized protein</fullName>
    </submittedName>
</protein>
<dbReference type="RefSeq" id="WP_246400212.1">
    <property type="nucleotide sequence ID" value="NZ_JACIDW010000012.1"/>
</dbReference>
<comment type="caution">
    <text evidence="1">The sequence shown here is derived from an EMBL/GenBank/DDBJ whole genome shotgun (WGS) entry which is preliminary data.</text>
</comment>